<evidence type="ECO:0000256" key="1">
    <source>
        <dbReference type="ARBA" id="ARBA00022515"/>
    </source>
</evidence>
<dbReference type="SMART" id="SM00490">
    <property type="entry name" value="HELICc"/>
    <property type="match status" value="1"/>
</dbReference>
<evidence type="ECO:0000256" key="2">
    <source>
        <dbReference type="ARBA" id="ARBA00022705"/>
    </source>
</evidence>
<reference evidence="9" key="1">
    <citation type="journal article" date="2014" name="Front. Microbiol.">
        <title>High frequency of phylogenetically diverse reductive dehalogenase-homologous genes in deep subseafloor sedimentary metagenomes.</title>
        <authorList>
            <person name="Kawai M."/>
            <person name="Futagami T."/>
            <person name="Toyoda A."/>
            <person name="Takaki Y."/>
            <person name="Nishi S."/>
            <person name="Hori S."/>
            <person name="Arai W."/>
            <person name="Tsubouchi T."/>
            <person name="Morono Y."/>
            <person name="Uchiyama I."/>
            <person name="Ito T."/>
            <person name="Fujiyama A."/>
            <person name="Inagaki F."/>
            <person name="Takami H."/>
        </authorList>
    </citation>
    <scope>NUCLEOTIDE SEQUENCE</scope>
    <source>
        <strain evidence="9">Expedition CK06-06</strain>
    </source>
</reference>
<keyword evidence="7" id="KW-0238">DNA-binding</keyword>
<accession>X1U3N1</accession>
<dbReference type="GO" id="GO:1990077">
    <property type="term" value="C:primosome complex"/>
    <property type="evidence" value="ECO:0007669"/>
    <property type="project" value="UniProtKB-KW"/>
</dbReference>
<dbReference type="Pfam" id="PF00271">
    <property type="entry name" value="Helicase_C"/>
    <property type="match status" value="1"/>
</dbReference>
<dbReference type="EMBL" id="BARW01015408">
    <property type="protein sequence ID" value="GAI94420.1"/>
    <property type="molecule type" value="Genomic_DNA"/>
</dbReference>
<keyword evidence="4" id="KW-0547">Nucleotide-binding</keyword>
<dbReference type="GO" id="GO:0006310">
    <property type="term" value="P:DNA recombination"/>
    <property type="evidence" value="ECO:0007669"/>
    <property type="project" value="InterPro"/>
</dbReference>
<name>X1U3N1_9ZZZZ</name>
<dbReference type="InterPro" id="IPR005259">
    <property type="entry name" value="PriA"/>
</dbReference>
<comment type="caution">
    <text evidence="9">The sequence shown here is derived from an EMBL/GenBank/DDBJ whole genome shotgun (WGS) entry which is preliminary data.</text>
</comment>
<dbReference type="PROSITE" id="PS51194">
    <property type="entry name" value="HELICASE_CTER"/>
    <property type="match status" value="1"/>
</dbReference>
<dbReference type="NCBIfam" id="TIGR00595">
    <property type="entry name" value="priA"/>
    <property type="match status" value="1"/>
</dbReference>
<protein>
    <recommendedName>
        <fullName evidence="8">Helicase C-terminal domain-containing protein</fullName>
    </recommendedName>
</protein>
<dbReference type="Pfam" id="PF18074">
    <property type="entry name" value="PriA_C"/>
    <property type="match status" value="1"/>
</dbReference>
<dbReference type="PANTHER" id="PTHR30580:SF0">
    <property type="entry name" value="PRIMOSOMAL PROTEIN N"/>
    <property type="match status" value="1"/>
</dbReference>
<dbReference type="GO" id="GO:0005524">
    <property type="term" value="F:ATP binding"/>
    <property type="evidence" value="ECO:0007669"/>
    <property type="project" value="UniProtKB-KW"/>
</dbReference>
<feature type="non-terminal residue" evidence="9">
    <location>
        <position position="1"/>
    </location>
</feature>
<gene>
    <name evidence="9" type="ORF">S12H4_27052</name>
</gene>
<evidence type="ECO:0000256" key="4">
    <source>
        <dbReference type="ARBA" id="ARBA00022741"/>
    </source>
</evidence>
<dbReference type="InterPro" id="IPR041236">
    <property type="entry name" value="PriA_C"/>
</dbReference>
<keyword evidence="3" id="KW-0479">Metal-binding</keyword>
<dbReference type="GO" id="GO:0006269">
    <property type="term" value="P:DNA replication, synthesis of primer"/>
    <property type="evidence" value="ECO:0007669"/>
    <property type="project" value="UniProtKB-KW"/>
</dbReference>
<dbReference type="GO" id="GO:0006302">
    <property type="term" value="P:double-strand break repair"/>
    <property type="evidence" value="ECO:0007669"/>
    <property type="project" value="InterPro"/>
</dbReference>
<dbReference type="Gene3D" id="3.40.50.300">
    <property type="entry name" value="P-loop containing nucleotide triphosphate hydrolases"/>
    <property type="match status" value="1"/>
</dbReference>
<feature type="domain" description="Helicase C-terminal" evidence="8">
    <location>
        <begin position="1"/>
        <end position="171"/>
    </location>
</feature>
<keyword evidence="6" id="KW-0067">ATP-binding</keyword>
<dbReference type="InterPro" id="IPR027417">
    <property type="entry name" value="P-loop_NTPase"/>
</dbReference>
<dbReference type="PANTHER" id="PTHR30580">
    <property type="entry name" value="PRIMOSOMAL PROTEIN N"/>
    <property type="match status" value="1"/>
</dbReference>
<dbReference type="AlphaFoldDB" id="X1U3N1"/>
<dbReference type="SUPFAM" id="SSF52540">
    <property type="entry name" value="P-loop containing nucleoside triphosphate hydrolases"/>
    <property type="match status" value="1"/>
</dbReference>
<dbReference type="InterPro" id="IPR001650">
    <property type="entry name" value="Helicase_C-like"/>
</dbReference>
<keyword evidence="2" id="KW-0235">DNA replication</keyword>
<evidence type="ECO:0000313" key="9">
    <source>
        <dbReference type="EMBL" id="GAI94420.1"/>
    </source>
</evidence>
<evidence type="ECO:0000256" key="3">
    <source>
        <dbReference type="ARBA" id="ARBA00022723"/>
    </source>
</evidence>
<evidence type="ECO:0000256" key="7">
    <source>
        <dbReference type="ARBA" id="ARBA00023125"/>
    </source>
</evidence>
<keyword evidence="5" id="KW-0862">Zinc</keyword>
<dbReference type="GO" id="GO:0046872">
    <property type="term" value="F:metal ion binding"/>
    <property type="evidence" value="ECO:0007669"/>
    <property type="project" value="UniProtKB-KW"/>
</dbReference>
<dbReference type="GO" id="GO:0006270">
    <property type="term" value="P:DNA replication initiation"/>
    <property type="evidence" value="ECO:0007669"/>
    <property type="project" value="TreeGrafter"/>
</dbReference>
<keyword evidence="1" id="KW-0639">Primosome</keyword>
<dbReference type="GO" id="GO:0043138">
    <property type="term" value="F:3'-5' DNA helicase activity"/>
    <property type="evidence" value="ECO:0007669"/>
    <property type="project" value="TreeGrafter"/>
</dbReference>
<evidence type="ECO:0000256" key="5">
    <source>
        <dbReference type="ARBA" id="ARBA00022833"/>
    </source>
</evidence>
<proteinExistence type="predicted"/>
<evidence type="ECO:0000256" key="6">
    <source>
        <dbReference type="ARBA" id="ARBA00022840"/>
    </source>
</evidence>
<sequence length="276" mass="30362">ICPQCKSSYIKYFGIGTEKVESEMARLFPQGRISRMDTDATTKRGSHEKILSEFKKHEIDILVGTQMIAKGHDFPRVTLVGVVNADVTLNLPDFRASERTFNLLTQVAGRAGRGKEGGEVIVQTYAPGHYAILSASKHDYEKFYAEEIKSRKELSFPPFTHIVRLTLRSRNEKRAIDGAHKLKDFLTEKLSQRSGSTSGRQAGLPAGQAAASGGKNIEIVGPAPSPIVKVRGFFRWNILLKGKNRSTMCESLKKALSGYRSPAGTLLAIDVDPISV</sequence>
<dbReference type="GO" id="GO:0003677">
    <property type="term" value="F:DNA binding"/>
    <property type="evidence" value="ECO:0007669"/>
    <property type="project" value="UniProtKB-KW"/>
</dbReference>
<organism evidence="9">
    <name type="scientific">marine sediment metagenome</name>
    <dbReference type="NCBI Taxonomy" id="412755"/>
    <lineage>
        <taxon>unclassified sequences</taxon>
        <taxon>metagenomes</taxon>
        <taxon>ecological metagenomes</taxon>
    </lineage>
</organism>
<evidence type="ECO:0000259" key="8">
    <source>
        <dbReference type="PROSITE" id="PS51194"/>
    </source>
</evidence>